<sequence length="110" mass="12406">MMLYKALERLNHMLKSEEGNVALWTSVLVYDILSIFLHDGICILHPSTPWNFHFTIFKALSYGLLLVAITIILRNMVNRDGFSGHGNAFAAQEEGDQAMSSFRTASRSFP</sequence>
<feature type="non-terminal residue" evidence="2">
    <location>
        <position position="1"/>
    </location>
</feature>
<name>A0A835M333_9MAGN</name>
<keyword evidence="3" id="KW-1185">Reference proteome</keyword>
<dbReference type="OrthoDB" id="1719692at2759"/>
<protein>
    <submittedName>
        <fullName evidence="2">Uncharacterized protein</fullName>
    </submittedName>
</protein>
<evidence type="ECO:0000313" key="3">
    <source>
        <dbReference type="Proteomes" id="UP000631114"/>
    </source>
</evidence>
<accession>A0A835M333</accession>
<gene>
    <name evidence="2" type="ORF">IFM89_035234</name>
</gene>
<dbReference type="AlphaFoldDB" id="A0A835M333"/>
<keyword evidence="1" id="KW-1133">Transmembrane helix</keyword>
<organism evidence="2 3">
    <name type="scientific">Coptis chinensis</name>
    <dbReference type="NCBI Taxonomy" id="261450"/>
    <lineage>
        <taxon>Eukaryota</taxon>
        <taxon>Viridiplantae</taxon>
        <taxon>Streptophyta</taxon>
        <taxon>Embryophyta</taxon>
        <taxon>Tracheophyta</taxon>
        <taxon>Spermatophyta</taxon>
        <taxon>Magnoliopsida</taxon>
        <taxon>Ranunculales</taxon>
        <taxon>Ranunculaceae</taxon>
        <taxon>Coptidoideae</taxon>
        <taxon>Coptis</taxon>
    </lineage>
</organism>
<dbReference type="EMBL" id="JADFTS010000003">
    <property type="protein sequence ID" value="KAF9617290.1"/>
    <property type="molecule type" value="Genomic_DNA"/>
</dbReference>
<reference evidence="2 3" key="1">
    <citation type="submission" date="2020-10" db="EMBL/GenBank/DDBJ databases">
        <title>The Coptis chinensis genome and diversification of protoberbering-type alkaloids.</title>
        <authorList>
            <person name="Wang B."/>
            <person name="Shu S."/>
            <person name="Song C."/>
            <person name="Liu Y."/>
        </authorList>
    </citation>
    <scope>NUCLEOTIDE SEQUENCE [LARGE SCALE GENOMIC DNA]</scope>
    <source>
        <strain evidence="2">HL-2020</strain>
        <tissue evidence="2">Leaf</tissue>
    </source>
</reference>
<evidence type="ECO:0000256" key="1">
    <source>
        <dbReference type="SAM" id="Phobius"/>
    </source>
</evidence>
<proteinExistence type="predicted"/>
<feature type="transmembrane region" description="Helical" evidence="1">
    <location>
        <begin position="50"/>
        <end position="73"/>
    </location>
</feature>
<evidence type="ECO:0000313" key="2">
    <source>
        <dbReference type="EMBL" id="KAF9617290.1"/>
    </source>
</evidence>
<feature type="transmembrane region" description="Helical" evidence="1">
    <location>
        <begin position="21"/>
        <end position="38"/>
    </location>
</feature>
<keyword evidence="1" id="KW-0472">Membrane</keyword>
<comment type="caution">
    <text evidence="2">The sequence shown here is derived from an EMBL/GenBank/DDBJ whole genome shotgun (WGS) entry which is preliminary data.</text>
</comment>
<dbReference type="Proteomes" id="UP000631114">
    <property type="component" value="Unassembled WGS sequence"/>
</dbReference>
<keyword evidence="1" id="KW-0812">Transmembrane</keyword>